<dbReference type="Proteomes" id="UP001056436">
    <property type="component" value="Unassembled WGS sequence"/>
</dbReference>
<dbReference type="AlphaFoldDB" id="A0A9P9XEB8"/>
<organism evidence="2 3">
    <name type="scientific">Colletotrichum abscissum</name>
    <dbReference type="NCBI Taxonomy" id="1671311"/>
    <lineage>
        <taxon>Eukaryota</taxon>
        <taxon>Fungi</taxon>
        <taxon>Dikarya</taxon>
        <taxon>Ascomycota</taxon>
        <taxon>Pezizomycotina</taxon>
        <taxon>Sordariomycetes</taxon>
        <taxon>Hypocreomycetidae</taxon>
        <taxon>Glomerellales</taxon>
        <taxon>Glomerellaceae</taxon>
        <taxon>Colletotrichum</taxon>
        <taxon>Colletotrichum acutatum species complex</taxon>
    </lineage>
</organism>
<keyword evidence="3" id="KW-1185">Reference proteome</keyword>
<feature type="region of interest" description="Disordered" evidence="1">
    <location>
        <begin position="1"/>
        <end position="70"/>
    </location>
</feature>
<evidence type="ECO:0000313" key="2">
    <source>
        <dbReference type="EMBL" id="KAI3550761.1"/>
    </source>
</evidence>
<sequence>MPCSNHTSRKLGTANRDAVPKPGLLGAPEPGRTPPLARCNTLVGARPYHSLPRPTRNSNVRPSLLFPHAN</sequence>
<dbReference type="EMBL" id="SDAQ01000041">
    <property type="protein sequence ID" value="KAI3550761.1"/>
    <property type="molecule type" value="Genomic_DNA"/>
</dbReference>
<name>A0A9P9XEB8_9PEZI</name>
<comment type="caution">
    <text evidence="2">The sequence shown here is derived from an EMBL/GenBank/DDBJ whole genome shotgun (WGS) entry which is preliminary data.</text>
</comment>
<evidence type="ECO:0000313" key="3">
    <source>
        <dbReference type="Proteomes" id="UP001056436"/>
    </source>
</evidence>
<protein>
    <submittedName>
        <fullName evidence="2">Uncharacterized protein</fullName>
    </submittedName>
</protein>
<proteinExistence type="predicted"/>
<gene>
    <name evidence="2" type="ORF">CABS02_07560</name>
</gene>
<accession>A0A9P9XEB8</accession>
<reference evidence="2" key="1">
    <citation type="submission" date="2019-01" db="EMBL/GenBank/DDBJ databases">
        <title>Colletotrichum abscissum LGMF1257.</title>
        <authorList>
            <person name="Baroncelli R."/>
        </authorList>
    </citation>
    <scope>NUCLEOTIDE SEQUENCE</scope>
    <source>
        <strain evidence="2">Ca142</strain>
    </source>
</reference>
<evidence type="ECO:0000256" key="1">
    <source>
        <dbReference type="SAM" id="MobiDB-lite"/>
    </source>
</evidence>